<gene>
    <name evidence="2" type="primary">67</name>
    <name evidence="2" type="ORF">SEA_CHISANAKITSUNE_67</name>
</gene>
<sequence length="108" mass="12388">MFHQPKLGTRMNTTATPPVAKHFRRVRSSSKPTYTLTRTEYQGRKVIKARSLPTKFSGWDDAEKRAESLGRKLPNSHMSYWDDNTYIVPFARGCKVTYSIVEHGRAGK</sequence>
<dbReference type="Proteomes" id="UP000827561">
    <property type="component" value="Segment"/>
</dbReference>
<evidence type="ECO:0000313" key="2">
    <source>
        <dbReference type="EMBL" id="QZE10836.1"/>
    </source>
</evidence>
<dbReference type="KEGG" id="vg:77952038"/>
<keyword evidence="3" id="KW-1185">Reference proteome</keyword>
<feature type="region of interest" description="Disordered" evidence="1">
    <location>
        <begin position="1"/>
        <end position="37"/>
    </location>
</feature>
<evidence type="ECO:0000313" key="3">
    <source>
        <dbReference type="Proteomes" id="UP000827561"/>
    </source>
</evidence>
<protein>
    <submittedName>
        <fullName evidence="2">Uncharacterized protein</fullName>
    </submittedName>
</protein>
<proteinExistence type="predicted"/>
<dbReference type="RefSeq" id="YP_010675714.1">
    <property type="nucleotide sequence ID" value="NC_071006.1"/>
</dbReference>
<evidence type="ECO:0000256" key="1">
    <source>
        <dbReference type="SAM" id="MobiDB-lite"/>
    </source>
</evidence>
<accession>A0AAE7XF28</accession>
<dbReference type="EMBL" id="MZ820089">
    <property type="protein sequence ID" value="QZE10836.1"/>
    <property type="molecule type" value="Genomic_DNA"/>
</dbReference>
<reference evidence="2 3" key="1">
    <citation type="submission" date="2021-08" db="EMBL/GenBank/DDBJ databases">
        <authorList>
            <person name="Abebe M.A."/>
            <person name="Anderson J.Z."/>
            <person name="Burris R."/>
            <person name="Durrani M."/>
            <person name="Fetterly M.N."/>
            <person name="Fowler R.A."/>
            <person name="Friedman A."/>
            <person name="Khuong T.M."/>
            <person name="Konnor C.A."/>
            <person name="Madden B.G."/>
            <person name="Makula M.N."/>
            <person name="McTigue K."/>
            <person name="Morgan A.R."/>
            <person name="Qureshi S.I."/>
            <person name="Rainey M."/>
            <person name="Scherer A.E."/>
            <person name="Singer L."/>
            <person name="Thakar S.M."/>
            <person name="Truong P."/>
            <person name="Zaeean M.H."/>
            <person name="Balish M.F."/>
            <person name="Garlena R.A."/>
            <person name="Russell D.A."/>
            <person name="Jacobs-Sera D."/>
            <person name="Hatfull G.F."/>
        </authorList>
    </citation>
    <scope>NUCLEOTIDE SEQUENCE [LARGE SCALE GENOMIC DNA]</scope>
</reference>
<name>A0AAE7XF28_9CAUD</name>
<organism evidence="2 3">
    <name type="scientific">Gordonia phage ChisanaKitsune</name>
    <dbReference type="NCBI Taxonomy" id="2871538"/>
    <lineage>
        <taxon>Viruses</taxon>
        <taxon>Duplodnaviria</taxon>
        <taxon>Heunggongvirae</taxon>
        <taxon>Uroviricota</taxon>
        <taxon>Caudoviricetes</taxon>
        <taxon>Chidieberevirus</taxon>
        <taxon>Chidieberevirus chisanakitsune</taxon>
    </lineage>
</organism>
<dbReference type="GeneID" id="77952038"/>